<keyword evidence="4" id="KW-0378">Hydrolase</keyword>
<reference evidence="9 10" key="1">
    <citation type="submission" date="2020-08" db="EMBL/GenBank/DDBJ databases">
        <title>Sequencing the genomes of 1000 actinobacteria strains.</title>
        <authorList>
            <person name="Klenk H.-P."/>
        </authorList>
    </citation>
    <scope>NUCLEOTIDE SEQUENCE [LARGE SCALE GENOMIC DNA]</scope>
    <source>
        <strain evidence="9 10">DSM 43150</strain>
    </source>
</reference>
<dbReference type="GO" id="GO:0004252">
    <property type="term" value="F:serine-type endopeptidase activity"/>
    <property type="evidence" value="ECO:0007669"/>
    <property type="project" value="InterPro"/>
</dbReference>
<dbReference type="RefSeq" id="WP_188123450.1">
    <property type="nucleotide sequence ID" value="NZ_BOMP01000058.1"/>
</dbReference>
<evidence type="ECO:0000256" key="3">
    <source>
        <dbReference type="ARBA" id="ARBA00022692"/>
    </source>
</evidence>
<protein>
    <submittedName>
        <fullName evidence="9">Signal peptidase I</fullName>
    </submittedName>
</protein>
<dbReference type="InterPro" id="IPR019533">
    <property type="entry name" value="Peptidase_S26"/>
</dbReference>
<keyword evidence="3" id="KW-0812">Transmembrane</keyword>
<evidence type="ECO:0000256" key="5">
    <source>
        <dbReference type="ARBA" id="ARBA00022989"/>
    </source>
</evidence>
<dbReference type="SUPFAM" id="SSF51306">
    <property type="entry name" value="LexA/Signal peptidase"/>
    <property type="match status" value="1"/>
</dbReference>
<accession>A0A7W7HJ08</accession>
<dbReference type="PANTHER" id="PTHR46041">
    <property type="entry name" value="MITOCHONDRIAL INNER MEMBRANE PROTEASE SUBUNIT 2"/>
    <property type="match status" value="1"/>
</dbReference>
<dbReference type="Proteomes" id="UP000631312">
    <property type="component" value="Unassembled WGS sequence"/>
</dbReference>
<evidence type="ECO:0000313" key="8">
    <source>
        <dbReference type="EMBL" id="GIE41025.1"/>
    </source>
</evidence>
<evidence type="ECO:0000256" key="4">
    <source>
        <dbReference type="ARBA" id="ARBA00022801"/>
    </source>
</evidence>
<dbReference type="Gene3D" id="2.10.109.10">
    <property type="entry name" value="Umud Fragment, subunit A"/>
    <property type="match status" value="1"/>
</dbReference>
<evidence type="ECO:0000313" key="10">
    <source>
        <dbReference type="Proteomes" id="UP000590511"/>
    </source>
</evidence>
<feature type="domain" description="Peptidase S26" evidence="7">
    <location>
        <begin position="94"/>
        <end position="131"/>
    </location>
</feature>
<dbReference type="Pfam" id="PF10502">
    <property type="entry name" value="Peptidase_S26"/>
    <property type="match status" value="2"/>
</dbReference>
<dbReference type="InterPro" id="IPR037730">
    <property type="entry name" value="IMP2"/>
</dbReference>
<dbReference type="EMBL" id="BOMP01000058">
    <property type="protein sequence ID" value="GIE41025.1"/>
    <property type="molecule type" value="Genomic_DNA"/>
</dbReference>
<feature type="domain" description="Peptidase S26" evidence="7">
    <location>
        <begin position="9"/>
        <end position="85"/>
    </location>
</feature>
<reference evidence="8 11" key="2">
    <citation type="submission" date="2021-01" db="EMBL/GenBank/DDBJ databases">
        <title>Whole genome shotgun sequence of Actinoplanes lobatus NBRC 12513.</title>
        <authorList>
            <person name="Komaki H."/>
            <person name="Tamura T."/>
        </authorList>
    </citation>
    <scope>NUCLEOTIDE SEQUENCE [LARGE SCALE GENOMIC DNA]</scope>
    <source>
        <strain evidence="8 11">NBRC 12513</strain>
    </source>
</reference>
<dbReference type="GO" id="GO:0006465">
    <property type="term" value="P:signal peptide processing"/>
    <property type="evidence" value="ECO:0007669"/>
    <property type="project" value="InterPro"/>
</dbReference>
<proteinExistence type="predicted"/>
<keyword evidence="2" id="KW-0645">Protease</keyword>
<organism evidence="9 10">
    <name type="scientific">Actinoplanes lobatus</name>
    <dbReference type="NCBI Taxonomy" id="113568"/>
    <lineage>
        <taxon>Bacteria</taxon>
        <taxon>Bacillati</taxon>
        <taxon>Actinomycetota</taxon>
        <taxon>Actinomycetes</taxon>
        <taxon>Micromonosporales</taxon>
        <taxon>Micromonosporaceae</taxon>
        <taxon>Actinoplanes</taxon>
    </lineage>
</organism>
<comment type="subcellular location">
    <subcellularLocation>
        <location evidence="1">Membrane</location>
        <topology evidence="1">Single-pass membrane protein</topology>
    </subcellularLocation>
</comment>
<dbReference type="CDD" id="cd06462">
    <property type="entry name" value="Peptidase_S24_S26"/>
    <property type="match status" value="1"/>
</dbReference>
<dbReference type="Proteomes" id="UP000590511">
    <property type="component" value="Unassembled WGS sequence"/>
</dbReference>
<dbReference type="InterPro" id="IPR036286">
    <property type="entry name" value="LexA/Signal_pep-like_sf"/>
</dbReference>
<evidence type="ECO:0000256" key="6">
    <source>
        <dbReference type="ARBA" id="ARBA00023136"/>
    </source>
</evidence>
<evidence type="ECO:0000259" key="7">
    <source>
        <dbReference type="Pfam" id="PF10502"/>
    </source>
</evidence>
<evidence type="ECO:0000256" key="1">
    <source>
        <dbReference type="ARBA" id="ARBA00004167"/>
    </source>
</evidence>
<gene>
    <name evidence="8" type="ORF">Alo02nite_39230</name>
    <name evidence="9" type="ORF">BJ964_005577</name>
</gene>
<keyword evidence="5" id="KW-1133">Transmembrane helix</keyword>
<keyword evidence="6" id="KW-0472">Membrane</keyword>
<comment type="caution">
    <text evidence="9">The sequence shown here is derived from an EMBL/GenBank/DDBJ whole genome shotgun (WGS) entry which is preliminary data.</text>
</comment>
<dbReference type="GO" id="GO:0016020">
    <property type="term" value="C:membrane"/>
    <property type="evidence" value="ECO:0007669"/>
    <property type="project" value="UniProtKB-SubCell"/>
</dbReference>
<name>A0A7W7HJ08_9ACTN</name>
<keyword evidence="11" id="KW-1185">Reference proteome</keyword>
<evidence type="ECO:0000256" key="2">
    <source>
        <dbReference type="ARBA" id="ARBA00022670"/>
    </source>
</evidence>
<dbReference type="EMBL" id="JACHNC010000001">
    <property type="protein sequence ID" value="MBB4751416.1"/>
    <property type="molecule type" value="Genomic_DNA"/>
</dbReference>
<dbReference type="PANTHER" id="PTHR46041:SF2">
    <property type="entry name" value="MITOCHONDRIAL INNER MEMBRANE PROTEASE SUBUNIT 2"/>
    <property type="match status" value="1"/>
</dbReference>
<sequence length="138" mass="14678">MVGGILAMLAAIGGLALARRRLLLIDVVGDSMSPAFNPGDRLLVRRTRRLRRGDVVIAHHPDGDRRHGAYVTTWLVKRLAALPGDPAPESVAHAGRTVPPGMGVLLGDHPESIDSRVWGFIPLTDVAGVVMGRLRSAG</sequence>
<evidence type="ECO:0000313" key="11">
    <source>
        <dbReference type="Proteomes" id="UP000631312"/>
    </source>
</evidence>
<dbReference type="AlphaFoldDB" id="A0A7W7HJ08"/>
<evidence type="ECO:0000313" key="9">
    <source>
        <dbReference type="EMBL" id="MBB4751416.1"/>
    </source>
</evidence>